<sequence length="231" mass="27116">MHRLSRLLLVTSILLNGFLIFKFINHHYINLDDVQYVEARLDVYVQTQNCGRNFNKIQKVFPQAIAMADEPCTEKEHVFKSYIEPIDKHQKLLKYSYKYLETLKICQSGNKMLCMIVEDDILFLHKNETTWNNIVLNTMSLFSEDETFWDCSKRNLWLPKASNEVKTLCRIFSNDLLPAFTDCLAKYLESVPDTEDKGINVLLDRCQNDLKITQKRFLLVNHSGQKSLLRN</sequence>
<protein>
    <submittedName>
        <fullName evidence="2">Uncharacterized protein</fullName>
    </submittedName>
</protein>
<accession>A0A8H7QB55</accession>
<keyword evidence="3" id="KW-1185">Reference proteome</keyword>
<dbReference type="AlphaFoldDB" id="A0A8H7QB55"/>
<keyword evidence="1" id="KW-0812">Transmembrane</keyword>
<feature type="transmembrane region" description="Helical" evidence="1">
    <location>
        <begin position="7"/>
        <end position="24"/>
    </location>
</feature>
<keyword evidence="1" id="KW-0472">Membrane</keyword>
<dbReference type="EMBL" id="JAEPRA010000001">
    <property type="protein sequence ID" value="KAG2188875.1"/>
    <property type="molecule type" value="Genomic_DNA"/>
</dbReference>
<reference evidence="2" key="1">
    <citation type="submission" date="2020-12" db="EMBL/GenBank/DDBJ databases">
        <title>Metabolic potential, ecology and presence of endohyphal bacteria is reflected in genomic diversity of Mucoromycotina.</title>
        <authorList>
            <person name="Muszewska A."/>
            <person name="Okrasinska A."/>
            <person name="Steczkiewicz K."/>
            <person name="Drgas O."/>
            <person name="Orlowska M."/>
            <person name="Perlinska-Lenart U."/>
            <person name="Aleksandrzak-Piekarczyk T."/>
            <person name="Szatraj K."/>
            <person name="Zielenkiewicz U."/>
            <person name="Pilsyk S."/>
            <person name="Malc E."/>
            <person name="Mieczkowski P."/>
            <person name="Kruszewska J.S."/>
            <person name="Biernat P."/>
            <person name="Pawlowska J."/>
        </authorList>
    </citation>
    <scope>NUCLEOTIDE SEQUENCE</scope>
    <source>
        <strain evidence="2">WA0000051536</strain>
    </source>
</reference>
<comment type="caution">
    <text evidence="2">The sequence shown here is derived from an EMBL/GenBank/DDBJ whole genome shotgun (WGS) entry which is preliminary data.</text>
</comment>
<evidence type="ECO:0000313" key="2">
    <source>
        <dbReference type="EMBL" id="KAG2188875.1"/>
    </source>
</evidence>
<evidence type="ECO:0000256" key="1">
    <source>
        <dbReference type="SAM" id="Phobius"/>
    </source>
</evidence>
<dbReference type="OrthoDB" id="2128908at2759"/>
<dbReference type="Proteomes" id="UP000612746">
    <property type="component" value="Unassembled WGS sequence"/>
</dbReference>
<evidence type="ECO:0000313" key="3">
    <source>
        <dbReference type="Proteomes" id="UP000612746"/>
    </source>
</evidence>
<gene>
    <name evidence="2" type="ORF">INT44_004015</name>
</gene>
<proteinExistence type="predicted"/>
<name>A0A8H7QB55_9FUNG</name>
<organism evidence="2 3">
    <name type="scientific">Umbelopsis vinacea</name>
    <dbReference type="NCBI Taxonomy" id="44442"/>
    <lineage>
        <taxon>Eukaryota</taxon>
        <taxon>Fungi</taxon>
        <taxon>Fungi incertae sedis</taxon>
        <taxon>Mucoromycota</taxon>
        <taxon>Mucoromycotina</taxon>
        <taxon>Umbelopsidomycetes</taxon>
        <taxon>Umbelopsidales</taxon>
        <taxon>Umbelopsidaceae</taxon>
        <taxon>Umbelopsis</taxon>
    </lineage>
</organism>
<keyword evidence="1" id="KW-1133">Transmembrane helix</keyword>